<feature type="signal peptide" evidence="1">
    <location>
        <begin position="1"/>
        <end position="27"/>
    </location>
</feature>
<dbReference type="PANTHER" id="PTHR34458">
    <property type="entry name" value="POLLEN OLE E 1 ALLERGEN AND EXTENSIN FAMILY PROTEIN-RELATED"/>
    <property type="match status" value="1"/>
</dbReference>
<dbReference type="EMBL" id="KB870810">
    <property type="protein sequence ID" value="EOA22285.1"/>
    <property type="molecule type" value="Genomic_DNA"/>
</dbReference>
<dbReference type="eggNOG" id="ENOG502SG5N">
    <property type="taxonomic scope" value="Eukaryota"/>
</dbReference>
<keyword evidence="1" id="KW-0732">Signal</keyword>
<organism evidence="2 3">
    <name type="scientific">Capsella rubella</name>
    <dbReference type="NCBI Taxonomy" id="81985"/>
    <lineage>
        <taxon>Eukaryota</taxon>
        <taxon>Viridiplantae</taxon>
        <taxon>Streptophyta</taxon>
        <taxon>Embryophyta</taxon>
        <taxon>Tracheophyta</taxon>
        <taxon>Spermatophyta</taxon>
        <taxon>Magnoliopsida</taxon>
        <taxon>eudicotyledons</taxon>
        <taxon>Gunneridae</taxon>
        <taxon>Pentapetalae</taxon>
        <taxon>rosids</taxon>
        <taxon>malvids</taxon>
        <taxon>Brassicales</taxon>
        <taxon>Brassicaceae</taxon>
        <taxon>Camelineae</taxon>
        <taxon>Capsella</taxon>
    </lineage>
</organism>
<dbReference type="AlphaFoldDB" id="R0HB86"/>
<keyword evidence="3" id="KW-1185">Reference proteome</keyword>
<evidence type="ECO:0008006" key="4">
    <source>
        <dbReference type="Google" id="ProtNLM"/>
    </source>
</evidence>
<sequence>MAKSNIVLLSILVVMASLSSLPMQGLSLLLPGIEIGQVNIRGDVTCSLTGDPNAPPVSNAKVLLVCAGSSTPLAQALTDTNGTFVFVLNALKAVLIRPDICGVVVNLPAGTCELYPPDGILTASINLFNVVITNLLAIVYYVTGPFLDSTV</sequence>
<evidence type="ECO:0000256" key="1">
    <source>
        <dbReference type="SAM" id="SignalP"/>
    </source>
</evidence>
<proteinExistence type="predicted"/>
<dbReference type="PANTHER" id="PTHR34458:SF24">
    <property type="entry name" value="(RAPE) HYPOTHETICAL PROTEIN"/>
    <property type="match status" value="1"/>
</dbReference>
<dbReference type="KEGG" id="crb:17884031"/>
<gene>
    <name evidence="2" type="ORF">CARUB_v10002883mg</name>
</gene>
<reference evidence="3" key="1">
    <citation type="journal article" date="2013" name="Nat. Genet.">
        <title>The Capsella rubella genome and the genomic consequences of rapid mating system evolution.</title>
        <authorList>
            <person name="Slotte T."/>
            <person name="Hazzouri K.M."/>
            <person name="Agren J.A."/>
            <person name="Koenig D."/>
            <person name="Maumus F."/>
            <person name="Guo Y.L."/>
            <person name="Steige K."/>
            <person name="Platts A.E."/>
            <person name="Escobar J.S."/>
            <person name="Newman L.K."/>
            <person name="Wang W."/>
            <person name="Mandakova T."/>
            <person name="Vello E."/>
            <person name="Smith L.M."/>
            <person name="Henz S.R."/>
            <person name="Steffen J."/>
            <person name="Takuno S."/>
            <person name="Brandvain Y."/>
            <person name="Coop G."/>
            <person name="Andolfatto P."/>
            <person name="Hu T.T."/>
            <person name="Blanchette M."/>
            <person name="Clark R.M."/>
            <person name="Quesneville H."/>
            <person name="Nordborg M."/>
            <person name="Gaut B.S."/>
            <person name="Lysak M.A."/>
            <person name="Jenkins J."/>
            <person name="Grimwood J."/>
            <person name="Chapman J."/>
            <person name="Prochnik S."/>
            <person name="Shu S."/>
            <person name="Rokhsar D."/>
            <person name="Schmutz J."/>
            <person name="Weigel D."/>
            <person name="Wright S.I."/>
        </authorList>
    </citation>
    <scope>NUCLEOTIDE SEQUENCE [LARGE SCALE GENOMIC DNA]</scope>
    <source>
        <strain evidence="3">cv. Monte Gargano</strain>
    </source>
</reference>
<evidence type="ECO:0000313" key="2">
    <source>
        <dbReference type="EMBL" id="EOA22285.1"/>
    </source>
</evidence>
<dbReference type="OrthoDB" id="1077987at2759"/>
<dbReference type="Proteomes" id="UP000029121">
    <property type="component" value="Unassembled WGS sequence"/>
</dbReference>
<evidence type="ECO:0000313" key="3">
    <source>
        <dbReference type="Proteomes" id="UP000029121"/>
    </source>
</evidence>
<dbReference type="InterPro" id="IPR040404">
    <property type="entry name" value="Phylloplanin-like"/>
</dbReference>
<feature type="chain" id="PRO_5004341707" description="Pollen Ole e 1 allergen and extensin family protein" evidence="1">
    <location>
        <begin position="28"/>
        <end position="151"/>
    </location>
</feature>
<name>R0HB86_9BRAS</name>
<protein>
    <recommendedName>
        <fullName evidence="4">Pollen Ole e 1 allergen and extensin family protein</fullName>
    </recommendedName>
</protein>
<accession>R0HB86</accession>